<evidence type="ECO:0000256" key="5">
    <source>
        <dbReference type="ARBA" id="ARBA00066831"/>
    </source>
</evidence>
<dbReference type="Gene3D" id="3.90.25.10">
    <property type="entry name" value="UDP-galactose 4-epimerase, domain 1"/>
    <property type="match status" value="1"/>
</dbReference>
<evidence type="ECO:0000256" key="2">
    <source>
        <dbReference type="ARBA" id="ARBA00022857"/>
    </source>
</evidence>
<keyword evidence="2" id="KW-0521">NADP</keyword>
<comment type="caution">
    <text evidence="7">The sequence shown here is derived from an EMBL/GenBank/DDBJ whole genome shotgun (WGS) entry which is preliminary data.</text>
</comment>
<dbReference type="InterPro" id="IPR002347">
    <property type="entry name" value="SDR_fam"/>
</dbReference>
<reference evidence="7" key="1">
    <citation type="journal article" date="2015" name="Genome Announc.">
        <title>Draft Genome Sequence of the Pathogenic Filamentous Fungus Aspergillus udagawae Strain IFM 46973T.</title>
        <authorList>
            <person name="Kusuya Y."/>
            <person name="Takahashi-Nakaguchi A."/>
            <person name="Takahashi H."/>
            <person name="Yaguchi T."/>
        </authorList>
    </citation>
    <scope>NUCLEOTIDE SEQUENCE</scope>
    <source>
        <strain evidence="7">IFM 46973</strain>
    </source>
</reference>
<evidence type="ECO:0000256" key="6">
    <source>
        <dbReference type="ARBA" id="ARBA00070881"/>
    </source>
</evidence>
<dbReference type="InterPro" id="IPR036291">
    <property type="entry name" value="NAD(P)-bd_dom_sf"/>
</dbReference>
<evidence type="ECO:0000313" key="7">
    <source>
        <dbReference type="EMBL" id="GIC88057.1"/>
    </source>
</evidence>
<name>A0A8E0QPV6_9EURO</name>
<evidence type="ECO:0000256" key="1">
    <source>
        <dbReference type="ARBA" id="ARBA00006484"/>
    </source>
</evidence>
<dbReference type="Gene3D" id="3.40.50.720">
    <property type="entry name" value="NAD(P)-binding Rossmann-like Domain"/>
    <property type="match status" value="2"/>
</dbReference>
<dbReference type="GeneID" id="66991924"/>
<dbReference type="Pfam" id="PF13561">
    <property type="entry name" value="adh_short_C2"/>
    <property type="match status" value="1"/>
</dbReference>
<dbReference type="EMBL" id="BBXM02000003">
    <property type="protein sequence ID" value="GIC88057.1"/>
    <property type="molecule type" value="Genomic_DNA"/>
</dbReference>
<sequence>MSRNVCITSVEGNTGFLIAELLLTDENFSKEIGTVHGLTLNPDSQRCKDLQSLGATIVPHRPGRLKNVAADIRDTKSDTLCLVPPASRDKIDITAELIEAAKRANVPNVVFLSAAGCDLAERDKQPRLREFIHHETLFLSTKGDPSSMTGHCPVVIRAGFYAENLLAYAPQAKEDGYIPIPIGREHKFPPVALGDVALLAAHVLTGKGKHGLDDKHRGQLMTLIGPALLNGDELARAASEALGTDMKFEDISEYEGKKVLRSQTGTDDSEIQFILEYYSLVREGKTNYVATTAFRDVTLEEPQQPSDFFRSYSEVFEPKKGAKRRKVDGNPYLTEAQYNQNSLTMSPSQKEVPLPPTPHVQTRMPWIRLGEIDPATTLTPPPASFPDNCTPEERAALRFRVSGNAVFTGGAGMLALASARALLEHGLSGIVLLDLSSALQKGDTEINALRRDFPSAKIMTHHCDVTDAAGMQDVAEKAKNELGELTILCCFAGIVNCVAAEDIAIEQWRRVIDVNTTGSWIAAQAVGKHMIASGRGGKIVLVASISGHRVNYPQPQIAYNVSKAAVLHMKNSLAAEWTQYGIRVNSISPGYMDTVLNEGEDLAPWRQIWADRNPMRRMGSPQELTGPVVFLCSDMGGSYINGADIVVDGGGLVF</sequence>
<gene>
    <name evidence="7" type="ORF">Aud_004448</name>
</gene>
<dbReference type="PANTHER" id="PTHR43008:SF4">
    <property type="entry name" value="CHAIN DEHYDROGENASE, PUTATIVE (AFU_ORTHOLOGUE AFUA_4G08710)-RELATED"/>
    <property type="match status" value="1"/>
</dbReference>
<dbReference type="RefSeq" id="XP_043145323.1">
    <property type="nucleotide sequence ID" value="XM_043289388.1"/>
</dbReference>
<dbReference type="AlphaFoldDB" id="A0A8E0QPV6"/>
<dbReference type="InterPro" id="IPR020904">
    <property type="entry name" value="Sc_DH/Rdtase_CS"/>
</dbReference>
<dbReference type="PROSITE" id="PS00061">
    <property type="entry name" value="ADH_SHORT"/>
    <property type="match status" value="1"/>
</dbReference>
<protein>
    <recommendedName>
        <fullName evidence="6">D-arabinitol 2-dehydrogenase [ribulose-forming]</fullName>
        <ecNumber evidence="5">1.1.1.250</ecNumber>
    </recommendedName>
</protein>
<comment type="similarity">
    <text evidence="1">Belongs to the short-chain dehydrogenases/reductases (SDR) family.</text>
</comment>
<dbReference type="Proteomes" id="UP000036893">
    <property type="component" value="Unassembled WGS sequence"/>
</dbReference>
<evidence type="ECO:0000313" key="8">
    <source>
        <dbReference type="Proteomes" id="UP000036893"/>
    </source>
</evidence>
<proteinExistence type="inferred from homology"/>
<dbReference type="EC" id="1.1.1.250" evidence="5"/>
<dbReference type="GO" id="GO:0044550">
    <property type="term" value="P:secondary metabolite biosynthetic process"/>
    <property type="evidence" value="ECO:0007669"/>
    <property type="project" value="UniProtKB-ARBA"/>
</dbReference>
<comment type="pathway">
    <text evidence="4">Carbohydrate metabolism; D-arabinitol metabolism.</text>
</comment>
<evidence type="ECO:0000256" key="3">
    <source>
        <dbReference type="ARBA" id="ARBA00023002"/>
    </source>
</evidence>
<dbReference type="GO" id="GO:0047038">
    <property type="term" value="F:D-arabinitol 2-dehydrogenase activity"/>
    <property type="evidence" value="ECO:0007669"/>
    <property type="project" value="UniProtKB-EC"/>
</dbReference>
<dbReference type="FunFam" id="3.40.50.720:FF:000240">
    <property type="entry name" value="SDR family oxidoreductase"/>
    <property type="match status" value="1"/>
</dbReference>
<dbReference type="SUPFAM" id="SSF51735">
    <property type="entry name" value="NAD(P)-binding Rossmann-fold domains"/>
    <property type="match status" value="2"/>
</dbReference>
<reference evidence="7" key="2">
    <citation type="submission" date="2021-01" db="EMBL/GenBank/DDBJ databases">
        <title>Pan-genome distribution and transcriptional activeness of fungal secondary metabolism genes in Aspergillus section Fumigati.</title>
        <authorList>
            <person name="Takahashi H."/>
            <person name="Umemura M."/>
            <person name="Ninomiya A."/>
            <person name="Kusuya Y."/>
            <person name="Urayama S."/>
            <person name="Shimizu M."/>
            <person name="Watanabe A."/>
            <person name="Kamei K."/>
            <person name="Yaguchi T."/>
            <person name="Hagiwara D."/>
        </authorList>
    </citation>
    <scope>NUCLEOTIDE SEQUENCE</scope>
    <source>
        <strain evidence="7">IFM 46973</strain>
    </source>
</reference>
<dbReference type="GO" id="GO:0005975">
    <property type="term" value="P:carbohydrate metabolic process"/>
    <property type="evidence" value="ECO:0007669"/>
    <property type="project" value="UniProtKB-ARBA"/>
</dbReference>
<keyword evidence="3" id="KW-0560">Oxidoreductase</keyword>
<accession>A0A8E0QPV6</accession>
<dbReference type="PRINTS" id="PR00081">
    <property type="entry name" value="GDHRDH"/>
</dbReference>
<dbReference type="GO" id="GO:0050664">
    <property type="term" value="F:oxidoreductase activity, acting on NAD(P)H, oxygen as acceptor"/>
    <property type="evidence" value="ECO:0007669"/>
    <property type="project" value="TreeGrafter"/>
</dbReference>
<organism evidence="7 8">
    <name type="scientific">Aspergillus udagawae</name>
    <dbReference type="NCBI Taxonomy" id="91492"/>
    <lineage>
        <taxon>Eukaryota</taxon>
        <taxon>Fungi</taxon>
        <taxon>Dikarya</taxon>
        <taxon>Ascomycota</taxon>
        <taxon>Pezizomycotina</taxon>
        <taxon>Eurotiomycetes</taxon>
        <taxon>Eurotiomycetidae</taxon>
        <taxon>Eurotiales</taxon>
        <taxon>Aspergillaceae</taxon>
        <taxon>Aspergillus</taxon>
        <taxon>Aspergillus subgen. Fumigati</taxon>
    </lineage>
</organism>
<dbReference type="PANTHER" id="PTHR43008">
    <property type="entry name" value="BENZIL REDUCTASE"/>
    <property type="match status" value="1"/>
</dbReference>
<evidence type="ECO:0000256" key="4">
    <source>
        <dbReference type="ARBA" id="ARBA00060719"/>
    </source>
</evidence>